<gene>
    <name evidence="2" type="ORF">GCM10011379_16170</name>
</gene>
<feature type="transmembrane region" description="Helical" evidence="1">
    <location>
        <begin position="49"/>
        <end position="68"/>
    </location>
</feature>
<protein>
    <recommendedName>
        <fullName evidence="4">Potassium transporter KefB</fullName>
    </recommendedName>
</protein>
<organism evidence="2 3">
    <name type="scientific">Filimonas zeae</name>
    <dbReference type="NCBI Taxonomy" id="1737353"/>
    <lineage>
        <taxon>Bacteria</taxon>
        <taxon>Pseudomonadati</taxon>
        <taxon>Bacteroidota</taxon>
        <taxon>Chitinophagia</taxon>
        <taxon>Chitinophagales</taxon>
        <taxon>Chitinophagaceae</taxon>
        <taxon>Filimonas</taxon>
    </lineage>
</organism>
<evidence type="ECO:0000256" key="1">
    <source>
        <dbReference type="SAM" id="Phobius"/>
    </source>
</evidence>
<name>A0A917IUH6_9BACT</name>
<keyword evidence="1" id="KW-0472">Membrane</keyword>
<dbReference type="EMBL" id="BMIB01000002">
    <property type="protein sequence ID" value="GGH64288.1"/>
    <property type="molecule type" value="Genomic_DNA"/>
</dbReference>
<evidence type="ECO:0008006" key="4">
    <source>
        <dbReference type="Google" id="ProtNLM"/>
    </source>
</evidence>
<keyword evidence="3" id="KW-1185">Reference proteome</keyword>
<evidence type="ECO:0000313" key="2">
    <source>
        <dbReference type="EMBL" id="GGH64288.1"/>
    </source>
</evidence>
<feature type="transmembrane region" description="Helical" evidence="1">
    <location>
        <begin position="112"/>
        <end position="134"/>
    </location>
</feature>
<proteinExistence type="predicted"/>
<keyword evidence="1" id="KW-1133">Transmembrane helix</keyword>
<sequence>MQYKATAPNFETRSAFIQTKYQRIKTNSMKQTNHNTAEHPVRIPSLIRYMLVGAGIAFVLISIFLLPVKAHPDWPEFWKIRPMIVVPLAGAGGGAFTYFMSIWGRKGTWQQLIAVLVSVIGYVIALWLGTVVGLDGTLWN</sequence>
<reference evidence="2" key="2">
    <citation type="submission" date="2020-09" db="EMBL/GenBank/DDBJ databases">
        <authorList>
            <person name="Sun Q."/>
            <person name="Zhou Y."/>
        </authorList>
    </citation>
    <scope>NUCLEOTIDE SEQUENCE</scope>
    <source>
        <strain evidence="2">CGMCC 1.15290</strain>
    </source>
</reference>
<dbReference type="Proteomes" id="UP000627292">
    <property type="component" value="Unassembled WGS sequence"/>
</dbReference>
<comment type="caution">
    <text evidence="2">The sequence shown here is derived from an EMBL/GenBank/DDBJ whole genome shotgun (WGS) entry which is preliminary data.</text>
</comment>
<keyword evidence="1" id="KW-0812">Transmembrane</keyword>
<feature type="transmembrane region" description="Helical" evidence="1">
    <location>
        <begin position="80"/>
        <end position="100"/>
    </location>
</feature>
<evidence type="ECO:0000313" key="3">
    <source>
        <dbReference type="Proteomes" id="UP000627292"/>
    </source>
</evidence>
<reference evidence="2" key="1">
    <citation type="journal article" date="2014" name="Int. J. Syst. Evol. Microbiol.">
        <title>Complete genome sequence of Corynebacterium casei LMG S-19264T (=DSM 44701T), isolated from a smear-ripened cheese.</title>
        <authorList>
            <consortium name="US DOE Joint Genome Institute (JGI-PGF)"/>
            <person name="Walter F."/>
            <person name="Albersmeier A."/>
            <person name="Kalinowski J."/>
            <person name="Ruckert C."/>
        </authorList>
    </citation>
    <scope>NUCLEOTIDE SEQUENCE</scope>
    <source>
        <strain evidence="2">CGMCC 1.15290</strain>
    </source>
</reference>
<accession>A0A917IUH6</accession>
<dbReference type="AlphaFoldDB" id="A0A917IUH6"/>